<dbReference type="PROSITE" id="PS51350">
    <property type="entry name" value="PTS_HPR_DOM"/>
    <property type="match status" value="1"/>
</dbReference>
<proteinExistence type="predicted"/>
<dbReference type="InterPro" id="IPR000032">
    <property type="entry name" value="HPr-like"/>
</dbReference>
<dbReference type="KEGG" id="panc:E2636_15605"/>
<dbReference type="OrthoDB" id="2428896at2"/>
<dbReference type="InterPro" id="IPR035895">
    <property type="entry name" value="HPr-like_sf"/>
</dbReference>
<dbReference type="Gene3D" id="3.30.1340.10">
    <property type="entry name" value="HPr-like"/>
    <property type="match status" value="1"/>
</dbReference>
<sequence>MEKNSTRKIIVDISDNVTIVEVSKATQKYESEIYLMKNVNGSIHEINLKSFLGLITLQLRNGDQLTVRTVGEDCEEALADVVQYLCQS</sequence>
<name>A0A4P7A3C6_9BACL</name>
<dbReference type="SUPFAM" id="SSF55594">
    <property type="entry name" value="HPr-like"/>
    <property type="match status" value="1"/>
</dbReference>
<dbReference type="Pfam" id="PF00381">
    <property type="entry name" value="PTS-HPr"/>
    <property type="match status" value="1"/>
</dbReference>
<dbReference type="AlphaFoldDB" id="A0A4P7A3C6"/>
<keyword evidence="3" id="KW-1185">Reference proteome</keyword>
<evidence type="ECO:0000259" key="1">
    <source>
        <dbReference type="PROSITE" id="PS51350"/>
    </source>
</evidence>
<reference evidence="2 3" key="1">
    <citation type="submission" date="2019-03" db="EMBL/GenBank/DDBJ databases">
        <title>Complete genome sequence of Paenisporosarcina antarctica CGMCC 1.6503T.</title>
        <authorList>
            <person name="Rong J.-C."/>
            <person name="Chi N.-Y."/>
            <person name="Zhang Q.-F."/>
        </authorList>
    </citation>
    <scope>NUCLEOTIDE SEQUENCE [LARGE SCALE GENOMIC DNA]</scope>
    <source>
        <strain evidence="2 3">CGMCC 1.6503</strain>
    </source>
</reference>
<dbReference type="Proteomes" id="UP000294292">
    <property type="component" value="Chromosome"/>
</dbReference>
<dbReference type="RefSeq" id="WP_134211034.1">
    <property type="nucleotide sequence ID" value="NZ_CP038015.1"/>
</dbReference>
<evidence type="ECO:0000313" key="3">
    <source>
        <dbReference type="Proteomes" id="UP000294292"/>
    </source>
</evidence>
<protein>
    <submittedName>
        <fullName evidence="2">HPr family phosphocarrier protein</fullName>
    </submittedName>
</protein>
<feature type="domain" description="HPr" evidence="1">
    <location>
        <begin position="1"/>
        <end position="88"/>
    </location>
</feature>
<organism evidence="2 3">
    <name type="scientific">Paenisporosarcina antarctica</name>
    <dbReference type="NCBI Taxonomy" id="417367"/>
    <lineage>
        <taxon>Bacteria</taxon>
        <taxon>Bacillati</taxon>
        <taxon>Bacillota</taxon>
        <taxon>Bacilli</taxon>
        <taxon>Bacillales</taxon>
        <taxon>Caryophanaceae</taxon>
        <taxon>Paenisporosarcina</taxon>
    </lineage>
</organism>
<accession>A0A4P7A3C6</accession>
<evidence type="ECO:0000313" key="2">
    <source>
        <dbReference type="EMBL" id="QBP42486.1"/>
    </source>
</evidence>
<dbReference type="EMBL" id="CP038015">
    <property type="protein sequence ID" value="QBP42486.1"/>
    <property type="molecule type" value="Genomic_DNA"/>
</dbReference>
<gene>
    <name evidence="2" type="ORF">E2636_15605</name>
</gene>